<keyword evidence="2" id="KW-1185">Reference proteome</keyword>
<evidence type="ECO:0000313" key="2">
    <source>
        <dbReference type="Proteomes" id="UP000308054"/>
    </source>
</evidence>
<proteinExistence type="predicted"/>
<sequence>MIHSSASRAIEPSRTRLPVSAGGFAFFSPQRSNLAEFPYGLISEISSLIQKRFFPVRFSDFPARCAREFFDNMLFYNVIFNHAAAA</sequence>
<dbReference type="RefSeq" id="WP_135994827.1">
    <property type="nucleotide sequence ID" value="NZ_CP071057.1"/>
</dbReference>
<protein>
    <submittedName>
        <fullName evidence="1">Uncharacterized protein</fullName>
    </submittedName>
</protein>
<dbReference type="EMBL" id="SRXW01000001">
    <property type="protein sequence ID" value="TGY90329.1"/>
    <property type="molecule type" value="Genomic_DNA"/>
</dbReference>
<dbReference type="AlphaFoldDB" id="A0A4V6RF62"/>
<name>A0A4V6RF62_9PROT</name>
<dbReference type="Proteomes" id="UP000308054">
    <property type="component" value="Unassembled WGS sequence"/>
</dbReference>
<comment type="caution">
    <text evidence="1">The sequence shown here is derived from an EMBL/GenBank/DDBJ whole genome shotgun (WGS) entry which is preliminary data.</text>
</comment>
<accession>A0A4V6RF62</accession>
<organism evidence="1 2">
    <name type="scientific">Marinicauda algicola</name>
    <dbReference type="NCBI Taxonomy" id="2029849"/>
    <lineage>
        <taxon>Bacteria</taxon>
        <taxon>Pseudomonadati</taxon>
        <taxon>Pseudomonadota</taxon>
        <taxon>Alphaproteobacteria</taxon>
        <taxon>Maricaulales</taxon>
        <taxon>Maricaulaceae</taxon>
        <taxon>Marinicauda</taxon>
    </lineage>
</organism>
<reference evidence="1 2" key="1">
    <citation type="journal article" date="2017" name="Int. J. Syst. Evol. Microbiol.">
        <title>Marinicauda algicola sp. nov., isolated from a marine red alga Rhodosorus marinus.</title>
        <authorList>
            <person name="Jeong S.E."/>
            <person name="Jeon S.H."/>
            <person name="Chun B.H."/>
            <person name="Kim D.W."/>
            <person name="Jeon C.O."/>
        </authorList>
    </citation>
    <scope>NUCLEOTIDE SEQUENCE [LARGE SCALE GENOMIC DNA]</scope>
    <source>
        <strain evidence="1 2">JCM 31718</strain>
    </source>
</reference>
<gene>
    <name evidence="1" type="ORF">E5163_04165</name>
</gene>
<evidence type="ECO:0000313" key="1">
    <source>
        <dbReference type="EMBL" id="TGY90329.1"/>
    </source>
</evidence>